<dbReference type="Proteomes" id="UP001054252">
    <property type="component" value="Unassembled WGS sequence"/>
</dbReference>
<organism evidence="1 2">
    <name type="scientific">Rubroshorea leprosula</name>
    <dbReference type="NCBI Taxonomy" id="152421"/>
    <lineage>
        <taxon>Eukaryota</taxon>
        <taxon>Viridiplantae</taxon>
        <taxon>Streptophyta</taxon>
        <taxon>Embryophyta</taxon>
        <taxon>Tracheophyta</taxon>
        <taxon>Spermatophyta</taxon>
        <taxon>Magnoliopsida</taxon>
        <taxon>eudicotyledons</taxon>
        <taxon>Gunneridae</taxon>
        <taxon>Pentapetalae</taxon>
        <taxon>rosids</taxon>
        <taxon>malvids</taxon>
        <taxon>Malvales</taxon>
        <taxon>Dipterocarpaceae</taxon>
        <taxon>Rubroshorea</taxon>
    </lineage>
</organism>
<protein>
    <submittedName>
        <fullName evidence="1">Uncharacterized protein</fullName>
    </submittedName>
</protein>
<sequence>MSMEDINKFKVPLKLLCGAACAVTLVLCQVEKKAKGKRILPSKAVKEGAVAATTAVAAIVLMTVTEGTAENVSDILIRMFYMRRTPPKFLFVDVLKALAKNDDDMYNQNLKHHSLMEVMMMRGGTIFTQPGWWPHKRDLIFK</sequence>
<evidence type="ECO:0000313" key="2">
    <source>
        <dbReference type="Proteomes" id="UP001054252"/>
    </source>
</evidence>
<dbReference type="AlphaFoldDB" id="A0AAV5JE91"/>
<evidence type="ECO:0000313" key="1">
    <source>
        <dbReference type="EMBL" id="GKV10786.1"/>
    </source>
</evidence>
<gene>
    <name evidence="1" type="ORF">SLEP1_g22104</name>
</gene>
<keyword evidence="2" id="KW-1185">Reference proteome</keyword>
<dbReference type="EMBL" id="BPVZ01000032">
    <property type="protein sequence ID" value="GKV10786.1"/>
    <property type="molecule type" value="Genomic_DNA"/>
</dbReference>
<proteinExistence type="predicted"/>
<reference evidence="1 2" key="1">
    <citation type="journal article" date="2021" name="Commun. Biol.">
        <title>The genome of Shorea leprosula (Dipterocarpaceae) highlights the ecological relevance of drought in aseasonal tropical rainforests.</title>
        <authorList>
            <person name="Ng K.K.S."/>
            <person name="Kobayashi M.J."/>
            <person name="Fawcett J.A."/>
            <person name="Hatakeyama M."/>
            <person name="Paape T."/>
            <person name="Ng C.H."/>
            <person name="Ang C.C."/>
            <person name="Tnah L.H."/>
            <person name="Lee C.T."/>
            <person name="Nishiyama T."/>
            <person name="Sese J."/>
            <person name="O'Brien M.J."/>
            <person name="Copetti D."/>
            <person name="Mohd Noor M.I."/>
            <person name="Ong R.C."/>
            <person name="Putra M."/>
            <person name="Sireger I.Z."/>
            <person name="Indrioko S."/>
            <person name="Kosugi Y."/>
            <person name="Izuno A."/>
            <person name="Isagi Y."/>
            <person name="Lee S.L."/>
            <person name="Shimizu K.K."/>
        </authorList>
    </citation>
    <scope>NUCLEOTIDE SEQUENCE [LARGE SCALE GENOMIC DNA]</scope>
    <source>
        <strain evidence="1">214</strain>
    </source>
</reference>
<comment type="caution">
    <text evidence="1">The sequence shown here is derived from an EMBL/GenBank/DDBJ whole genome shotgun (WGS) entry which is preliminary data.</text>
</comment>
<accession>A0AAV5JE91</accession>
<name>A0AAV5JE91_9ROSI</name>